<dbReference type="InterPro" id="IPR045886">
    <property type="entry name" value="ThiF/MoeB/HesA"/>
</dbReference>
<dbReference type="EMBL" id="JMQA01000041">
    <property type="protein sequence ID" value="KFM95810.1"/>
    <property type="molecule type" value="Genomic_DNA"/>
</dbReference>
<evidence type="ECO:0000256" key="1">
    <source>
        <dbReference type="SAM" id="Phobius"/>
    </source>
</evidence>
<comment type="caution">
    <text evidence="3">The sequence shown here is derived from an EMBL/GenBank/DDBJ whole genome shotgun (WGS) entry which is preliminary data.</text>
</comment>
<dbReference type="Proteomes" id="UP000029278">
    <property type="component" value="Unassembled WGS sequence"/>
</dbReference>
<dbReference type="InterPro" id="IPR035985">
    <property type="entry name" value="Ubiquitin-activating_enz"/>
</dbReference>
<keyword evidence="1" id="KW-1133">Transmembrane helix</keyword>
<dbReference type="HOGENOM" id="CLU_013325_10_0_9"/>
<dbReference type="CDD" id="cd00757">
    <property type="entry name" value="ThiF_MoeB_HesA_family"/>
    <property type="match status" value="1"/>
</dbReference>
<dbReference type="Pfam" id="PF00899">
    <property type="entry name" value="ThiF"/>
    <property type="match status" value="1"/>
</dbReference>
<dbReference type="PATRIC" id="fig|44252.3.peg.4984"/>
<keyword evidence="1" id="KW-0812">Transmembrane</keyword>
<evidence type="ECO:0000313" key="3">
    <source>
        <dbReference type="EMBL" id="KFM95810.1"/>
    </source>
</evidence>
<keyword evidence="1" id="KW-0472">Membrane</keyword>
<dbReference type="GO" id="GO:0008641">
    <property type="term" value="F:ubiquitin-like modifier activating enzyme activity"/>
    <property type="evidence" value="ECO:0007669"/>
    <property type="project" value="InterPro"/>
</dbReference>
<keyword evidence="4" id="KW-1185">Reference proteome</keyword>
<evidence type="ECO:0000313" key="4">
    <source>
        <dbReference type="Proteomes" id="UP000029278"/>
    </source>
</evidence>
<protein>
    <submittedName>
        <fullName evidence="3">ThiF family protein</fullName>
    </submittedName>
</protein>
<dbReference type="InterPro" id="IPR000594">
    <property type="entry name" value="ThiF_NAD_FAD-bd"/>
</dbReference>
<organism evidence="3 4">
    <name type="scientific">Paenibacillus macerans</name>
    <name type="common">Bacillus macerans</name>
    <dbReference type="NCBI Taxonomy" id="44252"/>
    <lineage>
        <taxon>Bacteria</taxon>
        <taxon>Bacillati</taxon>
        <taxon>Bacillota</taxon>
        <taxon>Bacilli</taxon>
        <taxon>Bacillales</taxon>
        <taxon>Paenibacillaceae</taxon>
        <taxon>Paenibacillus</taxon>
    </lineage>
</organism>
<sequence>MPGMGKSRLRADVDIFCFIKREGDGVPETTEQNAAKKLESLQYAEEKMESPPYAEQNQQLVKELVRYDRQLKLLGREGQRKLKEAAVMVAGIGGLGGTAALYLAAAGIGKLILAHEGIIRLPDLNRQILMDSARVGEERMTAAVESLKRVNPEVIIEGHNARITLAESGPWVRAADIVIDARYDFPERYALNRLCVAAGRPLVEAAMYGFEVSLTTIVPGETPCLACLYPERPQEWEPLGFPVLGATAGLAGCLAALEAVKWITGVGRPFINVMHRINTLNMSNYTVSLRCNPDCECCSNV</sequence>
<feature type="transmembrane region" description="Helical" evidence="1">
    <location>
        <begin position="85"/>
        <end position="105"/>
    </location>
</feature>
<evidence type="ECO:0000259" key="2">
    <source>
        <dbReference type="Pfam" id="PF00899"/>
    </source>
</evidence>
<dbReference type="GO" id="GO:0004792">
    <property type="term" value="F:thiosulfate-cyanide sulfurtransferase activity"/>
    <property type="evidence" value="ECO:0007669"/>
    <property type="project" value="TreeGrafter"/>
</dbReference>
<dbReference type="STRING" id="44252.DJ90_2117"/>
<name>A0A090YUM8_PAEMA</name>
<dbReference type="GO" id="GO:0005737">
    <property type="term" value="C:cytoplasm"/>
    <property type="evidence" value="ECO:0007669"/>
    <property type="project" value="TreeGrafter"/>
</dbReference>
<dbReference type="Gene3D" id="3.40.50.720">
    <property type="entry name" value="NAD(P)-binding Rossmann-like Domain"/>
    <property type="match status" value="1"/>
</dbReference>
<reference evidence="3 4" key="1">
    <citation type="submission" date="2014-04" db="EMBL/GenBank/DDBJ databases">
        <authorList>
            <person name="Bishop-Lilly K.A."/>
            <person name="Broomall S.M."/>
            <person name="Chain P.S."/>
            <person name="Chertkov O."/>
            <person name="Coyne S.R."/>
            <person name="Daligault H.E."/>
            <person name="Davenport K.W."/>
            <person name="Erkkila T."/>
            <person name="Frey K.G."/>
            <person name="Gibbons H.S."/>
            <person name="Gu W."/>
            <person name="Jaissle J."/>
            <person name="Johnson S.L."/>
            <person name="Koroleva G.I."/>
            <person name="Ladner J.T."/>
            <person name="Lo C.-C."/>
            <person name="Minogue T.D."/>
            <person name="Munk C."/>
            <person name="Palacios G.F."/>
            <person name="Redden C.L."/>
            <person name="Rosenzweig C.N."/>
            <person name="Scholz M.B."/>
            <person name="Teshima H."/>
            <person name="Xu Y."/>
        </authorList>
    </citation>
    <scope>NUCLEOTIDE SEQUENCE [LARGE SCALE GENOMIC DNA]</scope>
    <source>
        <strain evidence="3 4">8244</strain>
    </source>
</reference>
<proteinExistence type="predicted"/>
<accession>A0A090YUM8</accession>
<dbReference type="SUPFAM" id="SSF69572">
    <property type="entry name" value="Activating enzymes of the ubiquitin-like proteins"/>
    <property type="match status" value="1"/>
</dbReference>
<feature type="domain" description="THIF-type NAD/FAD binding fold" evidence="2">
    <location>
        <begin position="67"/>
        <end position="296"/>
    </location>
</feature>
<dbReference type="PANTHER" id="PTHR10953">
    <property type="entry name" value="UBIQUITIN-ACTIVATING ENZYME E1"/>
    <property type="match status" value="1"/>
</dbReference>
<dbReference type="GO" id="GO:0016779">
    <property type="term" value="F:nucleotidyltransferase activity"/>
    <property type="evidence" value="ECO:0007669"/>
    <property type="project" value="TreeGrafter"/>
</dbReference>
<dbReference type="PANTHER" id="PTHR10953:SF102">
    <property type="entry name" value="ADENYLYLTRANSFERASE AND SULFURTRANSFERASE MOCS3"/>
    <property type="match status" value="1"/>
</dbReference>
<gene>
    <name evidence="3" type="ORF">DJ90_2117</name>
</gene>
<dbReference type="AlphaFoldDB" id="A0A090YUM8"/>